<keyword evidence="2" id="KW-1185">Reference proteome</keyword>
<evidence type="ECO:0000313" key="1">
    <source>
        <dbReference type="EMBL" id="OKY77373.1"/>
    </source>
</evidence>
<protein>
    <submittedName>
        <fullName evidence="1">Uncharacterized protein</fullName>
    </submittedName>
</protein>
<comment type="caution">
    <text evidence="1">The sequence shown here is derived from an EMBL/GenBank/DDBJ whole genome shotgun (WGS) entry which is preliminary data.</text>
</comment>
<organism evidence="1 2">
    <name type="scientific">Methanohalarchaeum thermophilum</name>
    <dbReference type="NCBI Taxonomy" id="1903181"/>
    <lineage>
        <taxon>Archaea</taxon>
        <taxon>Methanobacteriati</taxon>
        <taxon>Methanobacteriota</taxon>
        <taxon>Methanonatronarchaeia</taxon>
        <taxon>Methanonatronarchaeales</taxon>
        <taxon>Methanonatronarchaeaceae</taxon>
        <taxon>Candidatus Methanohalarchaeum</taxon>
    </lineage>
</organism>
<evidence type="ECO:0000313" key="2">
    <source>
        <dbReference type="Proteomes" id="UP000185744"/>
    </source>
</evidence>
<reference evidence="1" key="1">
    <citation type="submission" date="2016-12" db="EMBL/GenBank/DDBJ databases">
        <title>Discovery of methanogenic haloarchaea.</title>
        <authorList>
            <person name="Sorokin D.Y."/>
            <person name="Makarova K.S."/>
            <person name="Abbas B."/>
            <person name="Ferrer M."/>
            <person name="Golyshin P.N."/>
        </authorList>
    </citation>
    <scope>NUCLEOTIDE SEQUENCE [LARGE SCALE GENOMIC DNA]</scope>
    <source>
        <strain evidence="1">HMET1</strain>
    </source>
</reference>
<gene>
    <name evidence="1" type="ORF">BTN85_2023</name>
</gene>
<accession>A0A1Q6DSP9</accession>
<dbReference type="InParanoid" id="A0A1Q6DSP9"/>
<name>A0A1Q6DSP9_METT1</name>
<dbReference type="EMBL" id="MSDW01000002">
    <property type="protein sequence ID" value="OKY77373.1"/>
    <property type="molecule type" value="Genomic_DNA"/>
</dbReference>
<dbReference type="AlphaFoldDB" id="A0A1Q6DSP9"/>
<dbReference type="Proteomes" id="UP000185744">
    <property type="component" value="Unassembled WGS sequence"/>
</dbReference>
<sequence>MTLEQGDKGTLKLLKHLFDDKTLKEATVEVEKDLEKDLEYNATIKVSEKST</sequence>
<proteinExistence type="predicted"/>